<feature type="domain" description="CCHC-type" evidence="3">
    <location>
        <begin position="220"/>
        <end position="237"/>
    </location>
</feature>
<dbReference type="InterPro" id="IPR054722">
    <property type="entry name" value="PolX-like_BBD"/>
</dbReference>
<dbReference type="GO" id="GO:0008270">
    <property type="term" value="F:zinc ion binding"/>
    <property type="evidence" value="ECO:0007669"/>
    <property type="project" value="UniProtKB-KW"/>
</dbReference>
<dbReference type="SUPFAM" id="SSF57756">
    <property type="entry name" value="Retrovirus zinc finger-like domains"/>
    <property type="match status" value="1"/>
</dbReference>
<dbReference type="Gene3D" id="4.10.60.10">
    <property type="entry name" value="Zinc finger, CCHC-type"/>
    <property type="match status" value="1"/>
</dbReference>
<comment type="caution">
    <text evidence="4">The sequence shown here is derived from an EMBL/GenBank/DDBJ whole genome shotgun (WGS) entry which is preliminary data.</text>
</comment>
<feature type="compositionally biased region" description="Basic and acidic residues" evidence="2">
    <location>
        <begin position="206"/>
        <end position="216"/>
    </location>
</feature>
<proteinExistence type="predicted"/>
<reference evidence="4" key="2">
    <citation type="journal article" date="2024" name="Plant">
        <title>Genomic evolution and insights into agronomic trait innovations of Sesamum species.</title>
        <authorList>
            <person name="Miao H."/>
            <person name="Wang L."/>
            <person name="Qu L."/>
            <person name="Liu H."/>
            <person name="Sun Y."/>
            <person name="Le M."/>
            <person name="Wang Q."/>
            <person name="Wei S."/>
            <person name="Zheng Y."/>
            <person name="Lin W."/>
            <person name="Duan Y."/>
            <person name="Cao H."/>
            <person name="Xiong S."/>
            <person name="Wang X."/>
            <person name="Wei L."/>
            <person name="Li C."/>
            <person name="Ma Q."/>
            <person name="Ju M."/>
            <person name="Zhao R."/>
            <person name="Li G."/>
            <person name="Mu C."/>
            <person name="Tian Q."/>
            <person name="Mei H."/>
            <person name="Zhang T."/>
            <person name="Gao T."/>
            <person name="Zhang H."/>
        </authorList>
    </citation>
    <scope>NUCLEOTIDE SEQUENCE</scope>
    <source>
        <strain evidence="4">KEN1</strain>
    </source>
</reference>
<dbReference type="AlphaFoldDB" id="A0AAW2VDG8"/>
<dbReference type="Pfam" id="PF22936">
    <property type="entry name" value="Pol_BBD"/>
    <property type="match status" value="1"/>
</dbReference>
<feature type="compositionally biased region" description="Basic residues" evidence="2">
    <location>
        <begin position="190"/>
        <end position="205"/>
    </location>
</feature>
<evidence type="ECO:0000313" key="4">
    <source>
        <dbReference type="EMBL" id="KAL0427258.1"/>
    </source>
</evidence>
<feature type="region of interest" description="Disordered" evidence="2">
    <location>
        <begin position="234"/>
        <end position="255"/>
    </location>
</feature>
<feature type="region of interest" description="Disordered" evidence="2">
    <location>
        <begin position="162"/>
        <end position="216"/>
    </location>
</feature>
<keyword evidence="1" id="KW-0479">Metal-binding</keyword>
<name>A0AAW2VDG8_9LAMI</name>
<dbReference type="EMBL" id="JACGWN010000010">
    <property type="protein sequence ID" value="KAL0427258.1"/>
    <property type="molecule type" value="Genomic_DNA"/>
</dbReference>
<keyword evidence="1" id="KW-0862">Zinc</keyword>
<dbReference type="SMART" id="SM00343">
    <property type="entry name" value="ZnF_C2HC"/>
    <property type="match status" value="1"/>
</dbReference>
<dbReference type="InterPro" id="IPR036875">
    <property type="entry name" value="Znf_CCHC_sf"/>
</dbReference>
<protein>
    <recommendedName>
        <fullName evidence="3">CCHC-type domain-containing protein</fullName>
    </recommendedName>
</protein>
<dbReference type="PANTHER" id="PTHR47592:SF27">
    <property type="entry name" value="OS08G0421700 PROTEIN"/>
    <property type="match status" value="1"/>
</dbReference>
<dbReference type="PANTHER" id="PTHR47592">
    <property type="entry name" value="PBF68 PROTEIN"/>
    <property type="match status" value="1"/>
</dbReference>
<evidence type="ECO:0000259" key="3">
    <source>
        <dbReference type="PROSITE" id="PS50158"/>
    </source>
</evidence>
<dbReference type="GO" id="GO:0003676">
    <property type="term" value="F:nucleic acid binding"/>
    <property type="evidence" value="ECO:0007669"/>
    <property type="project" value="InterPro"/>
</dbReference>
<reference evidence="4" key="1">
    <citation type="submission" date="2020-06" db="EMBL/GenBank/DDBJ databases">
        <authorList>
            <person name="Li T."/>
            <person name="Hu X."/>
            <person name="Zhang T."/>
            <person name="Song X."/>
            <person name="Zhang H."/>
            <person name="Dai N."/>
            <person name="Sheng W."/>
            <person name="Hou X."/>
            <person name="Wei L."/>
        </authorList>
    </citation>
    <scope>NUCLEOTIDE SEQUENCE</scope>
    <source>
        <strain evidence="4">KEN1</strain>
        <tissue evidence="4">Leaf</tissue>
    </source>
</reference>
<dbReference type="InterPro" id="IPR001878">
    <property type="entry name" value="Znf_CCHC"/>
</dbReference>
<dbReference type="PROSITE" id="PS50158">
    <property type="entry name" value="ZF_CCHC"/>
    <property type="match status" value="1"/>
</dbReference>
<sequence length="369" mass="42931">MKGILIQQKVFKAIDGRYNENILEEKRLENNEYAYSSIILNLSGSVIRKVGKLETTKELWDSLEELFTETSLPSKLFLLEKIFRYKLDLSKNIEEKIDEFTKLVQDIKLTGDKNIDDYTPIVLLNAIPETYSDVKAAIKYGRDNVSLDTVINGLKSKEMYIKTNKTNQPNSEVNFVRGRTKNRNSDYKYRKNGRSRSRNKSRSKSRGREERHRDEKYRERRCYNCGGKGHYIKDCRKPKRDNRNNNNKNDHEDANFVTDNNCEVYMVSDVNNMQSSVNMHEWLINSGCTFHMSPFKEIFSNYKTDNLGFVAMTNEKLCGIKGLGDVCVTFENGYKLTLRNVRHAPDLCHNLMSCSAIEEEVLEGRWKKG</sequence>
<gene>
    <name evidence="4" type="ORF">Slati_2900600</name>
</gene>
<feature type="compositionally biased region" description="Polar residues" evidence="2">
    <location>
        <begin position="163"/>
        <end position="173"/>
    </location>
</feature>
<evidence type="ECO:0000256" key="1">
    <source>
        <dbReference type="PROSITE-ProRule" id="PRU00047"/>
    </source>
</evidence>
<accession>A0AAW2VDG8</accession>
<keyword evidence="1" id="KW-0863">Zinc-finger</keyword>
<organism evidence="4">
    <name type="scientific">Sesamum latifolium</name>
    <dbReference type="NCBI Taxonomy" id="2727402"/>
    <lineage>
        <taxon>Eukaryota</taxon>
        <taxon>Viridiplantae</taxon>
        <taxon>Streptophyta</taxon>
        <taxon>Embryophyta</taxon>
        <taxon>Tracheophyta</taxon>
        <taxon>Spermatophyta</taxon>
        <taxon>Magnoliopsida</taxon>
        <taxon>eudicotyledons</taxon>
        <taxon>Gunneridae</taxon>
        <taxon>Pentapetalae</taxon>
        <taxon>asterids</taxon>
        <taxon>lamiids</taxon>
        <taxon>Lamiales</taxon>
        <taxon>Pedaliaceae</taxon>
        <taxon>Sesamum</taxon>
    </lineage>
</organism>
<dbReference type="Pfam" id="PF14223">
    <property type="entry name" value="Retrotran_gag_2"/>
    <property type="match status" value="1"/>
</dbReference>
<dbReference type="Pfam" id="PF00098">
    <property type="entry name" value="zf-CCHC"/>
    <property type="match status" value="1"/>
</dbReference>
<evidence type="ECO:0000256" key="2">
    <source>
        <dbReference type="SAM" id="MobiDB-lite"/>
    </source>
</evidence>